<evidence type="ECO:0000313" key="3">
    <source>
        <dbReference type="Proteomes" id="UP001163823"/>
    </source>
</evidence>
<evidence type="ECO:0000256" key="1">
    <source>
        <dbReference type="SAM" id="MobiDB-lite"/>
    </source>
</evidence>
<dbReference type="KEGG" id="qsa:O6P43_020886"/>
<evidence type="ECO:0000313" key="2">
    <source>
        <dbReference type="EMBL" id="KAJ7960446.1"/>
    </source>
</evidence>
<protein>
    <submittedName>
        <fullName evidence="2">Uncharacterized protein</fullName>
    </submittedName>
</protein>
<dbReference type="EMBL" id="JARAOO010000008">
    <property type="protein sequence ID" value="KAJ7960446.1"/>
    <property type="molecule type" value="Genomic_DNA"/>
</dbReference>
<organism evidence="2 3">
    <name type="scientific">Quillaja saponaria</name>
    <name type="common">Soap bark tree</name>
    <dbReference type="NCBI Taxonomy" id="32244"/>
    <lineage>
        <taxon>Eukaryota</taxon>
        <taxon>Viridiplantae</taxon>
        <taxon>Streptophyta</taxon>
        <taxon>Embryophyta</taxon>
        <taxon>Tracheophyta</taxon>
        <taxon>Spermatophyta</taxon>
        <taxon>Magnoliopsida</taxon>
        <taxon>eudicotyledons</taxon>
        <taxon>Gunneridae</taxon>
        <taxon>Pentapetalae</taxon>
        <taxon>rosids</taxon>
        <taxon>fabids</taxon>
        <taxon>Fabales</taxon>
        <taxon>Quillajaceae</taxon>
        <taxon>Quillaja</taxon>
    </lineage>
</organism>
<dbReference type="AlphaFoldDB" id="A0AAD7PLR2"/>
<name>A0AAD7PLR2_QUISA</name>
<proteinExistence type="predicted"/>
<dbReference type="Proteomes" id="UP001163823">
    <property type="component" value="Chromosome 8"/>
</dbReference>
<reference evidence="2" key="1">
    <citation type="journal article" date="2023" name="Science">
        <title>Elucidation of the pathway for biosynthesis of saponin adjuvants from the soapbark tree.</title>
        <authorList>
            <person name="Reed J."/>
            <person name="Orme A."/>
            <person name="El-Demerdash A."/>
            <person name="Owen C."/>
            <person name="Martin L.B.B."/>
            <person name="Misra R.C."/>
            <person name="Kikuchi S."/>
            <person name="Rejzek M."/>
            <person name="Martin A.C."/>
            <person name="Harkess A."/>
            <person name="Leebens-Mack J."/>
            <person name="Louveau T."/>
            <person name="Stephenson M.J."/>
            <person name="Osbourn A."/>
        </authorList>
    </citation>
    <scope>NUCLEOTIDE SEQUENCE</scope>
    <source>
        <strain evidence="2">S10</strain>
    </source>
</reference>
<accession>A0AAD7PLR2</accession>
<gene>
    <name evidence="2" type="ORF">O6P43_020886</name>
</gene>
<keyword evidence="3" id="KW-1185">Reference proteome</keyword>
<feature type="compositionally biased region" description="Polar residues" evidence="1">
    <location>
        <begin position="79"/>
        <end position="94"/>
    </location>
</feature>
<feature type="region of interest" description="Disordered" evidence="1">
    <location>
        <begin position="79"/>
        <end position="100"/>
    </location>
</feature>
<sequence length="100" mass="11590">MPSIKKAMNLINLVRESNITNPQISLHCLSKPNKKKFYKTTFATKRKAHRKPNYFETRRFNYRLLTLQISFRVSSSFASTGNGVKMADSTSSGSRYLWPR</sequence>
<comment type="caution">
    <text evidence="2">The sequence shown here is derived from an EMBL/GenBank/DDBJ whole genome shotgun (WGS) entry which is preliminary data.</text>
</comment>